<dbReference type="PANTHER" id="PTHR11092">
    <property type="entry name" value="SUGAR NUCLEOTIDE EPIMERASE RELATED"/>
    <property type="match status" value="1"/>
</dbReference>
<dbReference type="Pfam" id="PF08338">
    <property type="entry name" value="DUF1731"/>
    <property type="match status" value="1"/>
</dbReference>
<dbReference type="InterPro" id="IPR013549">
    <property type="entry name" value="DUF1731"/>
</dbReference>
<feature type="domain" description="NAD-dependent epimerase/dehydratase" evidence="2">
    <location>
        <begin position="5"/>
        <end position="215"/>
    </location>
</feature>
<name>A0A366HSY8_9BACT</name>
<dbReference type="InterPro" id="IPR010099">
    <property type="entry name" value="SDR39U1"/>
</dbReference>
<evidence type="ECO:0000259" key="3">
    <source>
        <dbReference type="Pfam" id="PF08338"/>
    </source>
</evidence>
<dbReference type="Gene3D" id="3.40.50.720">
    <property type="entry name" value="NAD(P)-binding Rossmann-like Domain"/>
    <property type="match status" value="1"/>
</dbReference>
<dbReference type="Pfam" id="PF01370">
    <property type="entry name" value="Epimerase"/>
    <property type="match status" value="1"/>
</dbReference>
<reference evidence="4 5" key="1">
    <citation type="submission" date="2018-06" db="EMBL/GenBank/DDBJ databases">
        <title>Genomic Encyclopedia of Type Strains, Phase IV (KMG-IV): sequencing the most valuable type-strain genomes for metagenomic binning, comparative biology and taxonomic classification.</title>
        <authorList>
            <person name="Goeker M."/>
        </authorList>
    </citation>
    <scope>NUCLEOTIDE SEQUENCE [LARGE SCALE GENOMIC DNA]</scope>
    <source>
        <strain evidence="4 5">DSM 25532</strain>
    </source>
</reference>
<dbReference type="EMBL" id="QNRR01000001">
    <property type="protein sequence ID" value="RBP47207.1"/>
    <property type="molecule type" value="Genomic_DNA"/>
</dbReference>
<dbReference type="OrthoDB" id="9801773at2"/>
<dbReference type="RefSeq" id="WP_113956162.1">
    <property type="nucleotide sequence ID" value="NZ_QNRR01000001.1"/>
</dbReference>
<comment type="caution">
    <text evidence="4">The sequence shown here is derived from an EMBL/GenBank/DDBJ whole genome shotgun (WGS) entry which is preliminary data.</text>
</comment>
<accession>A0A366HSY8</accession>
<comment type="similarity">
    <text evidence="1">Belongs to the NAD(P)-dependent epimerase/dehydratase family. SDR39U1 subfamily.</text>
</comment>
<keyword evidence="5" id="KW-1185">Reference proteome</keyword>
<organism evidence="4 5">
    <name type="scientific">Roseimicrobium gellanilyticum</name>
    <dbReference type="NCBI Taxonomy" id="748857"/>
    <lineage>
        <taxon>Bacteria</taxon>
        <taxon>Pseudomonadati</taxon>
        <taxon>Verrucomicrobiota</taxon>
        <taxon>Verrucomicrobiia</taxon>
        <taxon>Verrucomicrobiales</taxon>
        <taxon>Verrucomicrobiaceae</taxon>
        <taxon>Roseimicrobium</taxon>
    </lineage>
</organism>
<feature type="domain" description="DUF1731" evidence="3">
    <location>
        <begin position="251"/>
        <end position="295"/>
    </location>
</feature>
<dbReference type="InterPro" id="IPR036291">
    <property type="entry name" value="NAD(P)-bd_dom_sf"/>
</dbReference>
<dbReference type="Proteomes" id="UP000253426">
    <property type="component" value="Unassembled WGS sequence"/>
</dbReference>
<dbReference type="SUPFAM" id="SSF51735">
    <property type="entry name" value="NAD(P)-binding Rossmann-fold domains"/>
    <property type="match status" value="1"/>
</dbReference>
<dbReference type="InterPro" id="IPR001509">
    <property type="entry name" value="Epimerase_deHydtase"/>
</dbReference>
<evidence type="ECO:0000313" key="4">
    <source>
        <dbReference type="EMBL" id="RBP47207.1"/>
    </source>
</evidence>
<sequence length="298" mass="32136">MVIGITGASGFIGKALALAAKERGHKVVAFTRKKNGGLPNFDETRVIVPTGDKPALDPSGLDALVHLAGESVYGYWTTAKKQRIRDSRVDLTRRVVDALQACKEDGPKVFLCASGTGAYGDRGDEILTESSKRGWGFLADVCAEWEREAARAATFGTRVVYLRTGMVLGQGGGAWPVLRRVFSLRLGSRLGDGRQWVPWIHLDDEVGLILEAIENLGYSGPVNLAAPNPVTNAEMTRTIANLLNTSTFIPVPGFALKLVMGEFGSVALESARAKPEVALKNGYEFKYTDLEHALAMCV</sequence>
<evidence type="ECO:0008006" key="6">
    <source>
        <dbReference type="Google" id="ProtNLM"/>
    </source>
</evidence>
<dbReference type="AlphaFoldDB" id="A0A366HSY8"/>
<evidence type="ECO:0000256" key="1">
    <source>
        <dbReference type="ARBA" id="ARBA00009353"/>
    </source>
</evidence>
<dbReference type="PANTHER" id="PTHR11092:SF0">
    <property type="entry name" value="EPIMERASE FAMILY PROTEIN SDR39U1"/>
    <property type="match status" value="1"/>
</dbReference>
<evidence type="ECO:0000259" key="2">
    <source>
        <dbReference type="Pfam" id="PF01370"/>
    </source>
</evidence>
<dbReference type="NCBIfam" id="TIGR01777">
    <property type="entry name" value="yfcH"/>
    <property type="match status" value="1"/>
</dbReference>
<proteinExistence type="inferred from homology"/>
<protein>
    <recommendedName>
        <fullName evidence="6">TIGR01777 family protein</fullName>
    </recommendedName>
</protein>
<evidence type="ECO:0000313" key="5">
    <source>
        <dbReference type="Proteomes" id="UP000253426"/>
    </source>
</evidence>
<gene>
    <name evidence="4" type="ORF">DES53_1014</name>
</gene>